<keyword evidence="7" id="KW-1185">Reference proteome</keyword>
<keyword evidence="2" id="KW-0285">Flavoprotein</keyword>
<sequence>MTELHYDVIVAGAGNAALTAALAAHDEGARVLVLEAASREERGGNSRFTGAIFRVIHDGLDSLKPILDPMNEKWYHRVAVAPYSTEDYAADWNRTSEGRQDDELMRLTIEKSFETVQWMHGKGVKWELTANKLVDPDKQDEHTTITLAPGGALRVLHEGVGLVDDLFAAVEATDIDVWYDSPAHDLITSGSTVLGIRVRKGDEFVDVLGTVVLASGGFEANPEMRLRYLGYGWDLVKVRGTRFNMGQMHTKSIAAGAQPVGHWGGAHAVPIDASAPPVGDLRITDKMSRYSYPYALLVNRDGRRFIDEGEDNVFLTYAKTGWAVRAQPGGIAYQIFDQKTIHLLEPRYATGTPIVADTLEELAAVLGINTRNLLKTVAEFNDAVADDAEDRVDPFALDGVSAEPADQPAKSNWARRLEEGPFVCYPVMCGITFTYGGIRIDADARVIDQEGHAMPGLYATGEITGGFFYHNYGAGAGLVRGAVFGRIAGRNAAAERVRELEAVAR</sequence>
<organism evidence="6 7">
    <name type="scientific">Agromyces bracchium</name>
    <dbReference type="NCBI Taxonomy" id="88376"/>
    <lineage>
        <taxon>Bacteria</taxon>
        <taxon>Bacillati</taxon>
        <taxon>Actinomycetota</taxon>
        <taxon>Actinomycetes</taxon>
        <taxon>Micrococcales</taxon>
        <taxon>Microbacteriaceae</taxon>
        <taxon>Agromyces</taxon>
    </lineage>
</organism>
<dbReference type="EMBL" id="WMLB01000025">
    <property type="protein sequence ID" value="MTH69283.1"/>
    <property type="molecule type" value="Genomic_DNA"/>
</dbReference>
<evidence type="ECO:0000256" key="1">
    <source>
        <dbReference type="ARBA" id="ARBA00001974"/>
    </source>
</evidence>
<dbReference type="OrthoDB" id="9813348at2"/>
<gene>
    <name evidence="6" type="primary">tcuA</name>
    <name evidence="6" type="ORF">GJ743_12985</name>
</gene>
<dbReference type="RefSeq" id="WP_155052285.1">
    <property type="nucleotide sequence ID" value="NZ_BAAAIB010000014.1"/>
</dbReference>
<evidence type="ECO:0000256" key="3">
    <source>
        <dbReference type="ARBA" id="ARBA00022827"/>
    </source>
</evidence>
<dbReference type="AlphaFoldDB" id="A0A6I3MG66"/>
<evidence type="ECO:0000259" key="5">
    <source>
        <dbReference type="Pfam" id="PF00890"/>
    </source>
</evidence>
<dbReference type="PANTHER" id="PTHR43400:SF7">
    <property type="entry name" value="FAD-DEPENDENT OXIDOREDUCTASE 2 FAD BINDING DOMAIN-CONTAINING PROTEIN"/>
    <property type="match status" value="1"/>
</dbReference>
<comment type="caution">
    <text evidence="6">The sequence shown here is derived from an EMBL/GenBank/DDBJ whole genome shotgun (WGS) entry which is preliminary data.</text>
</comment>
<dbReference type="Proteomes" id="UP000433071">
    <property type="component" value="Unassembled WGS sequence"/>
</dbReference>
<name>A0A6I3MG66_9MICO</name>
<dbReference type="Pfam" id="PF00890">
    <property type="entry name" value="FAD_binding_2"/>
    <property type="match status" value="1"/>
</dbReference>
<accession>A0A6I3MG66</accession>
<dbReference type="InterPro" id="IPR036188">
    <property type="entry name" value="FAD/NAD-bd_sf"/>
</dbReference>
<dbReference type="InterPro" id="IPR050315">
    <property type="entry name" value="FAD-oxidoreductase_2"/>
</dbReference>
<reference evidence="6 7" key="1">
    <citation type="submission" date="2019-11" db="EMBL/GenBank/DDBJ databases">
        <title>Agromyces kandeliae sp. nov., isolated from mangrove soil.</title>
        <authorList>
            <person name="Wang R."/>
        </authorList>
    </citation>
    <scope>NUCLEOTIDE SEQUENCE [LARGE SCALE GENOMIC DNA]</scope>
    <source>
        <strain evidence="6 7">JCM 11433</strain>
    </source>
</reference>
<proteinExistence type="predicted"/>
<dbReference type="GO" id="GO:0033765">
    <property type="term" value="F:steroid dehydrogenase activity, acting on the CH-CH group of donors"/>
    <property type="evidence" value="ECO:0007669"/>
    <property type="project" value="UniProtKB-ARBA"/>
</dbReference>
<dbReference type="InterPro" id="IPR027477">
    <property type="entry name" value="Succ_DH/fumarate_Rdtase_cat_sf"/>
</dbReference>
<keyword evidence="4" id="KW-0560">Oxidoreductase</keyword>
<dbReference type="SUPFAM" id="SSF51905">
    <property type="entry name" value="FAD/NAD(P)-binding domain"/>
    <property type="match status" value="1"/>
</dbReference>
<dbReference type="NCBIfam" id="NF006130">
    <property type="entry name" value="PRK08274.1"/>
    <property type="match status" value="1"/>
</dbReference>
<dbReference type="SUPFAM" id="SSF56425">
    <property type="entry name" value="Succinate dehydrogenase/fumarate reductase flavoprotein, catalytic domain"/>
    <property type="match status" value="1"/>
</dbReference>
<evidence type="ECO:0000256" key="4">
    <source>
        <dbReference type="ARBA" id="ARBA00023002"/>
    </source>
</evidence>
<evidence type="ECO:0000313" key="6">
    <source>
        <dbReference type="EMBL" id="MTH69283.1"/>
    </source>
</evidence>
<dbReference type="Gene3D" id="3.50.50.60">
    <property type="entry name" value="FAD/NAD(P)-binding domain"/>
    <property type="match status" value="1"/>
</dbReference>
<evidence type="ECO:0000256" key="2">
    <source>
        <dbReference type="ARBA" id="ARBA00022630"/>
    </source>
</evidence>
<keyword evidence="3" id="KW-0274">FAD</keyword>
<dbReference type="InterPro" id="IPR003953">
    <property type="entry name" value="FAD-dep_OxRdtase_2_FAD-bd"/>
</dbReference>
<protein>
    <submittedName>
        <fullName evidence="6">FAD-dependent tricarballylate dehydrogenase TcuA</fullName>
    </submittedName>
</protein>
<dbReference type="Gene3D" id="3.90.700.10">
    <property type="entry name" value="Succinate dehydrogenase/fumarate reductase flavoprotein, catalytic domain"/>
    <property type="match status" value="1"/>
</dbReference>
<evidence type="ECO:0000313" key="7">
    <source>
        <dbReference type="Proteomes" id="UP000433071"/>
    </source>
</evidence>
<dbReference type="PANTHER" id="PTHR43400">
    <property type="entry name" value="FUMARATE REDUCTASE"/>
    <property type="match status" value="1"/>
</dbReference>
<feature type="domain" description="FAD-dependent oxidoreductase 2 FAD-binding" evidence="5">
    <location>
        <begin position="7"/>
        <end position="478"/>
    </location>
</feature>
<comment type="cofactor">
    <cofactor evidence="1">
        <name>FAD</name>
        <dbReference type="ChEBI" id="CHEBI:57692"/>
    </cofactor>
</comment>